<evidence type="ECO:0000313" key="2">
    <source>
        <dbReference type="EMBL" id="RSL95474.1"/>
    </source>
</evidence>
<comment type="caution">
    <text evidence="2">The sequence shown here is derived from an EMBL/GenBank/DDBJ whole genome shotgun (WGS) entry which is preliminary data.</text>
</comment>
<dbReference type="AlphaFoldDB" id="A0A428T083"/>
<dbReference type="EMBL" id="NIZV01000297">
    <property type="protein sequence ID" value="RSL95474.1"/>
    <property type="molecule type" value="Genomic_DNA"/>
</dbReference>
<name>A0A428T083_9HYPO</name>
<gene>
    <name evidence="2" type="ORF">CDV31_013871</name>
</gene>
<evidence type="ECO:0008006" key="4">
    <source>
        <dbReference type="Google" id="ProtNLM"/>
    </source>
</evidence>
<proteinExistence type="predicted"/>
<evidence type="ECO:0000256" key="1">
    <source>
        <dbReference type="SAM" id="MobiDB-lite"/>
    </source>
</evidence>
<keyword evidence="3" id="KW-1185">Reference proteome</keyword>
<feature type="compositionally biased region" description="Basic and acidic residues" evidence="1">
    <location>
        <begin position="17"/>
        <end position="29"/>
    </location>
</feature>
<sequence>MTAQSSLAVRATVARDATSDSQRDDKNDADATSQVARTPLHDAHRAGNKASPRSQPSSRLENLPPELRLRLLFSIPDLQTLCSLVHASPTLHAQYRHSRDRILRAFIGRELDGFLIDAYATHMSRPHELGSPRTNEKITEFTNTYGNWLSAPESSPDLNSIEPERLRSMSAFYLSVAQPLAHQYCEWALGNFIPAILDFVTREDFKPTAKDLGIDDLSPQRSELIRIFRAIYRYETYYNLFGCNEGKREGALAEEWTNHRLLYRLEPWEAEAVACIQAFIYDKHEEIVERFKDKLYPPNVRFALKNGVYRYDEPFHLVAGTNDYLESLLRRGLRTAVQLWATHDDEELIVKVREYLRSNRDLDSTLEDALSEIAQSTRRYELDVPPDPRDEMARDRHCMDFTGDAVPPTTPPSGWVHLWGGYANIYGEYVPRTVQRWGYVMWNKERWDFPGGGDRLMDSQCRWPSDDPDVGDIHYSWRPW</sequence>
<accession>A0A428T083</accession>
<reference evidence="2 3" key="1">
    <citation type="submission" date="2017-06" db="EMBL/GenBank/DDBJ databases">
        <title>Cmopartive genomic analysis of Ambrosia Fusariam Clade fungi.</title>
        <authorList>
            <person name="Stajich J.E."/>
            <person name="Carrillo J."/>
            <person name="Kijimoto T."/>
            <person name="Eskalen A."/>
            <person name="O'Donnell K."/>
            <person name="Kasson M."/>
        </authorList>
    </citation>
    <scope>NUCLEOTIDE SEQUENCE [LARGE SCALE GENOMIC DNA]</scope>
    <source>
        <strain evidence="2 3">NRRL 20438</strain>
    </source>
</reference>
<organism evidence="2 3">
    <name type="scientific">Fusarium ambrosium</name>
    <dbReference type="NCBI Taxonomy" id="131363"/>
    <lineage>
        <taxon>Eukaryota</taxon>
        <taxon>Fungi</taxon>
        <taxon>Dikarya</taxon>
        <taxon>Ascomycota</taxon>
        <taxon>Pezizomycotina</taxon>
        <taxon>Sordariomycetes</taxon>
        <taxon>Hypocreomycetidae</taxon>
        <taxon>Hypocreales</taxon>
        <taxon>Nectriaceae</taxon>
        <taxon>Fusarium</taxon>
        <taxon>Fusarium solani species complex</taxon>
    </lineage>
</organism>
<protein>
    <recommendedName>
        <fullName evidence="4">F-box domain-containing protein</fullName>
    </recommendedName>
</protein>
<feature type="region of interest" description="Disordered" evidence="1">
    <location>
        <begin position="1"/>
        <end position="61"/>
    </location>
</feature>
<dbReference type="Proteomes" id="UP000288429">
    <property type="component" value="Unassembled WGS sequence"/>
</dbReference>
<evidence type="ECO:0000313" key="3">
    <source>
        <dbReference type="Proteomes" id="UP000288429"/>
    </source>
</evidence>